<dbReference type="PANTHER" id="PTHR43031:SF1">
    <property type="entry name" value="PYRIDINE NUCLEOTIDE-DISULPHIDE OXIDOREDUCTASE"/>
    <property type="match status" value="1"/>
</dbReference>
<accession>A0A3L9Z4T2</accession>
<name>A0A3L9Z4T2_9FLAO</name>
<organism evidence="3 4">
    <name type="scientific">Ulvibacter antarcticus</name>
    <dbReference type="NCBI Taxonomy" id="442714"/>
    <lineage>
        <taxon>Bacteria</taxon>
        <taxon>Pseudomonadati</taxon>
        <taxon>Bacteroidota</taxon>
        <taxon>Flavobacteriia</taxon>
        <taxon>Flavobacteriales</taxon>
        <taxon>Flavobacteriaceae</taxon>
        <taxon>Ulvibacter</taxon>
    </lineage>
</organism>
<dbReference type="NCBIfam" id="NF045521">
    <property type="entry name" value="rhoda_near_glyco"/>
    <property type="match status" value="1"/>
</dbReference>
<dbReference type="RefSeq" id="WP_121906463.1">
    <property type="nucleotide sequence ID" value="NZ_REFC01000011.1"/>
</dbReference>
<dbReference type="GO" id="GO:0016740">
    <property type="term" value="F:transferase activity"/>
    <property type="evidence" value="ECO:0007669"/>
    <property type="project" value="UniProtKB-KW"/>
</dbReference>
<comment type="caution">
    <text evidence="3">The sequence shown here is derived from an EMBL/GenBank/DDBJ whole genome shotgun (WGS) entry which is preliminary data.</text>
</comment>
<dbReference type="SMART" id="SM00450">
    <property type="entry name" value="RHOD"/>
    <property type="match status" value="1"/>
</dbReference>
<evidence type="ECO:0000313" key="4">
    <source>
        <dbReference type="Proteomes" id="UP000271339"/>
    </source>
</evidence>
<dbReference type="OrthoDB" id="598065at2"/>
<dbReference type="Pfam" id="PF00581">
    <property type="entry name" value="Rhodanese"/>
    <property type="match status" value="1"/>
</dbReference>
<dbReference type="AlphaFoldDB" id="A0A3L9Z4T2"/>
<sequence>MNRFFLHIVILFVCASAVAQKSLNNLLTQYNTRSIPYISAEETRMLQLNDTVIILDSREQEEFDVSHIPSARFIGFNSFSSERVSEEIKDKNIPIVVYCSLGIRSEEIAEKLKKAGFTNLRNLYGGIFEWVNKEFPVVDSEEKKTLNVHTFNKHWSQWLEKGTKIYNTVN</sequence>
<dbReference type="SUPFAM" id="SSF52821">
    <property type="entry name" value="Rhodanese/Cell cycle control phosphatase"/>
    <property type="match status" value="1"/>
</dbReference>
<keyword evidence="3" id="KW-0808">Transferase</keyword>
<feature type="domain" description="Rhodanese" evidence="2">
    <location>
        <begin position="48"/>
        <end position="139"/>
    </location>
</feature>
<dbReference type="PROSITE" id="PS50206">
    <property type="entry name" value="RHODANESE_3"/>
    <property type="match status" value="1"/>
</dbReference>
<feature type="chain" id="PRO_5018237320" evidence="1">
    <location>
        <begin position="20"/>
        <end position="170"/>
    </location>
</feature>
<dbReference type="CDD" id="cd00158">
    <property type="entry name" value="RHOD"/>
    <property type="match status" value="1"/>
</dbReference>
<protein>
    <submittedName>
        <fullName evidence="3">Rhodanese-related sulfurtransferase</fullName>
    </submittedName>
</protein>
<keyword evidence="1" id="KW-0732">Signal</keyword>
<keyword evidence="4" id="KW-1185">Reference proteome</keyword>
<dbReference type="PANTHER" id="PTHR43031">
    <property type="entry name" value="FAD-DEPENDENT OXIDOREDUCTASE"/>
    <property type="match status" value="1"/>
</dbReference>
<dbReference type="Gene3D" id="3.40.250.10">
    <property type="entry name" value="Rhodanese-like domain"/>
    <property type="match status" value="1"/>
</dbReference>
<dbReference type="Proteomes" id="UP000271339">
    <property type="component" value="Unassembled WGS sequence"/>
</dbReference>
<dbReference type="EMBL" id="REFC01000011">
    <property type="protein sequence ID" value="RMA66469.1"/>
    <property type="molecule type" value="Genomic_DNA"/>
</dbReference>
<dbReference type="InterPro" id="IPR050229">
    <property type="entry name" value="GlpE_sulfurtransferase"/>
</dbReference>
<feature type="signal peptide" evidence="1">
    <location>
        <begin position="1"/>
        <end position="19"/>
    </location>
</feature>
<dbReference type="InterPro" id="IPR001763">
    <property type="entry name" value="Rhodanese-like_dom"/>
</dbReference>
<evidence type="ECO:0000313" key="3">
    <source>
        <dbReference type="EMBL" id="RMA66469.1"/>
    </source>
</evidence>
<proteinExistence type="predicted"/>
<evidence type="ECO:0000256" key="1">
    <source>
        <dbReference type="SAM" id="SignalP"/>
    </source>
</evidence>
<evidence type="ECO:0000259" key="2">
    <source>
        <dbReference type="PROSITE" id="PS50206"/>
    </source>
</evidence>
<dbReference type="InterPro" id="IPR036873">
    <property type="entry name" value="Rhodanese-like_dom_sf"/>
</dbReference>
<reference evidence="3 4" key="1">
    <citation type="submission" date="2018-10" db="EMBL/GenBank/DDBJ databases">
        <title>Genomic Encyclopedia of Archaeal and Bacterial Type Strains, Phase II (KMG-II): from individual species to whole genera.</title>
        <authorList>
            <person name="Goeker M."/>
        </authorList>
    </citation>
    <scope>NUCLEOTIDE SEQUENCE [LARGE SCALE GENOMIC DNA]</scope>
    <source>
        <strain evidence="3 4">DSM 23424</strain>
    </source>
</reference>
<gene>
    <name evidence="3" type="ORF">BXY75_0894</name>
</gene>